<evidence type="ECO:0000259" key="1">
    <source>
        <dbReference type="Pfam" id="PF04326"/>
    </source>
</evidence>
<dbReference type="AlphaFoldDB" id="A0A7G9FQG8"/>
<dbReference type="Gene3D" id="3.30.950.30">
    <property type="entry name" value="Schlafen, AAA domain"/>
    <property type="match status" value="1"/>
</dbReference>
<keyword evidence="3" id="KW-1185">Reference proteome</keyword>
<dbReference type="Proteomes" id="UP000515819">
    <property type="component" value="Chromosome"/>
</dbReference>
<dbReference type="Pfam" id="PF04326">
    <property type="entry name" value="SLFN_AlbA_2"/>
    <property type="match status" value="1"/>
</dbReference>
<evidence type="ECO:0000313" key="2">
    <source>
        <dbReference type="EMBL" id="QNM00800.1"/>
    </source>
</evidence>
<proteinExistence type="predicted"/>
<dbReference type="PANTHER" id="PTHR30595:SF6">
    <property type="entry name" value="SCHLAFEN ALBA-2 DOMAIN-CONTAINING PROTEIN"/>
    <property type="match status" value="1"/>
</dbReference>
<dbReference type="InterPro" id="IPR038475">
    <property type="entry name" value="RecG_C_sf"/>
</dbReference>
<dbReference type="EMBL" id="CP060632">
    <property type="protein sequence ID" value="QNM00800.1"/>
    <property type="molecule type" value="Genomic_DNA"/>
</dbReference>
<accession>A0A7G9FQG8</accession>
<sequence>MKEEILEELNIKEDHERECKLATGGLPESIWETYSSFANTNGGTILLGIREHRDSFTVEGLTDKQIVKYQKDFWSTLNDRNKVSKNILLNHHVRPMTIGDKEILRIDVPAADRHDKPVYIGTDPMKGTYKRDYEGDFLCTEEAVRAMFADQRDVSGDVEVLEEFGLDVLNQDTIKGYRIIFEQLHSGHPWNALENDEFLMKLRAVAKNKNGTLSPTIAGLLFFGEAYHITEVFPNYFLDYREECDDKAVRWLFRTHSNEGDWSGNIYDFFCKVRTRMDDDVAVPFANRRNGYRVDRVDVHDALEEALANALAHANYYGRRGILVVKKGKELSISNPGTIRVTKEEFYAGGNSDPRNPNILKMFGFVNVGERAGSGVDKIMTAWAEQNWKKPEFDFSERNDRVTLKLEVGQVVYIPGAANLQANIQADSTGADEIRNLNKEQRVIYYLKSHDSISTQQAMELCEYKTRAGARKLLDKMIQNDILRKTGSGPSTKYIFNDNK</sequence>
<feature type="domain" description="Schlafen AlbA-2" evidence="1">
    <location>
        <begin position="13"/>
        <end position="132"/>
    </location>
</feature>
<dbReference type="RefSeq" id="WP_118373614.1">
    <property type="nucleotide sequence ID" value="NZ_CP060632.1"/>
</dbReference>
<dbReference type="Gene3D" id="3.30.565.60">
    <property type="match status" value="1"/>
</dbReference>
<protein>
    <submittedName>
        <fullName evidence="2">Putative DNA binding domain-containing protein</fullName>
    </submittedName>
</protein>
<gene>
    <name evidence="2" type="ORF">H9Q76_05880</name>
</gene>
<dbReference type="Gene3D" id="1.10.10.10">
    <property type="entry name" value="Winged helix-like DNA-binding domain superfamily/Winged helix DNA-binding domain"/>
    <property type="match status" value="1"/>
</dbReference>
<dbReference type="InterPro" id="IPR007421">
    <property type="entry name" value="Schlafen_AlbA_2_dom"/>
</dbReference>
<reference evidence="2 3" key="1">
    <citation type="submission" date="2020-08" db="EMBL/GenBank/DDBJ databases">
        <authorList>
            <person name="Liu C."/>
            <person name="Sun Q."/>
        </authorList>
    </citation>
    <scope>NUCLEOTIDE SEQUENCE [LARGE SCALE GENOMIC DNA]</scope>
    <source>
        <strain evidence="2 3">NSJ-4</strain>
    </source>
</reference>
<dbReference type="InterPro" id="IPR038461">
    <property type="entry name" value="Schlafen_AlbA_2_dom_sf"/>
</dbReference>
<dbReference type="InterPro" id="IPR036388">
    <property type="entry name" value="WH-like_DNA-bd_sf"/>
</dbReference>
<name>A0A7G9FQG8_9FIRM</name>
<organism evidence="2 3">
    <name type="scientific">Wujia chipingensis</name>
    <dbReference type="NCBI Taxonomy" id="2763670"/>
    <lineage>
        <taxon>Bacteria</taxon>
        <taxon>Bacillati</taxon>
        <taxon>Bacillota</taxon>
        <taxon>Clostridia</taxon>
        <taxon>Lachnospirales</taxon>
        <taxon>Lachnospiraceae</taxon>
        <taxon>Wujia</taxon>
    </lineage>
</organism>
<dbReference type="KEGG" id="wcp:H9Q76_05880"/>
<evidence type="ECO:0000313" key="3">
    <source>
        <dbReference type="Proteomes" id="UP000515819"/>
    </source>
</evidence>
<dbReference type="PANTHER" id="PTHR30595">
    <property type="entry name" value="GLPR-RELATED TRANSCRIPTIONAL REPRESSOR"/>
    <property type="match status" value="1"/>
</dbReference>
<dbReference type="Pfam" id="PF13749">
    <property type="entry name" value="HATPase_c_4"/>
    <property type="match status" value="1"/>
</dbReference>